<comment type="caution">
    <text evidence="2">The sequence shown here is derived from an EMBL/GenBank/DDBJ whole genome shotgun (WGS) entry which is preliminary data.</text>
</comment>
<evidence type="ECO:0000313" key="2">
    <source>
        <dbReference type="EMBL" id="MFC5908899.1"/>
    </source>
</evidence>
<protein>
    <submittedName>
        <fullName evidence="2">Hemerythrin domain-containing protein</fullName>
    </submittedName>
</protein>
<reference evidence="3" key="1">
    <citation type="journal article" date="2019" name="Int. J. Syst. Evol. Microbiol.">
        <title>The Global Catalogue of Microorganisms (GCM) 10K type strain sequencing project: providing services to taxonomists for standard genome sequencing and annotation.</title>
        <authorList>
            <consortium name="The Broad Institute Genomics Platform"/>
            <consortium name="The Broad Institute Genome Sequencing Center for Infectious Disease"/>
            <person name="Wu L."/>
            <person name="Ma J."/>
        </authorList>
    </citation>
    <scope>NUCLEOTIDE SEQUENCE [LARGE SCALE GENOMIC DNA]</scope>
    <source>
        <strain evidence="3">JCM 4816</strain>
    </source>
</reference>
<dbReference type="InterPro" id="IPR012312">
    <property type="entry name" value="Hemerythrin-like"/>
</dbReference>
<dbReference type="Proteomes" id="UP001596174">
    <property type="component" value="Unassembled WGS sequence"/>
</dbReference>
<gene>
    <name evidence="2" type="ORF">ACFP3V_16950</name>
</gene>
<sequence>MIATDASTGPVGHGGDLVAELTADHRDAERLLEALRDAPPEDREELAARLTTTLVRHHLAEEVYLYPVLREHVRGGAARADKQLQQQSACAGCLRELDTTAQDFPRRLAALADVFCLHVVEEEQRLFPALRQELPEPMLRSLGATVRQAELTMSSLPAEMEHRAEHPPQMGEFLDDTRAETPKYWY</sequence>
<dbReference type="PANTHER" id="PTHR35585">
    <property type="entry name" value="HHE DOMAIN PROTEIN (AFU_ORTHOLOGUE AFUA_4G00730)"/>
    <property type="match status" value="1"/>
</dbReference>
<dbReference type="RefSeq" id="WP_380584206.1">
    <property type="nucleotide sequence ID" value="NZ_JBHSQJ010000068.1"/>
</dbReference>
<dbReference type="EMBL" id="JBHSQJ010000068">
    <property type="protein sequence ID" value="MFC5908899.1"/>
    <property type="molecule type" value="Genomic_DNA"/>
</dbReference>
<feature type="domain" description="Hemerythrin-like" evidence="1">
    <location>
        <begin position="17"/>
        <end position="130"/>
    </location>
</feature>
<accession>A0ABW1G5I5</accession>
<dbReference type="Pfam" id="PF01814">
    <property type="entry name" value="Hemerythrin"/>
    <property type="match status" value="1"/>
</dbReference>
<evidence type="ECO:0000313" key="3">
    <source>
        <dbReference type="Proteomes" id="UP001596174"/>
    </source>
</evidence>
<dbReference type="Gene3D" id="1.20.120.520">
    <property type="entry name" value="nmb1532 protein domain like"/>
    <property type="match status" value="1"/>
</dbReference>
<name>A0ABW1G5I5_9ACTN</name>
<organism evidence="2 3">
    <name type="scientific">Streptacidiphilus monticola</name>
    <dbReference type="NCBI Taxonomy" id="2161674"/>
    <lineage>
        <taxon>Bacteria</taxon>
        <taxon>Bacillati</taxon>
        <taxon>Actinomycetota</taxon>
        <taxon>Actinomycetes</taxon>
        <taxon>Kitasatosporales</taxon>
        <taxon>Streptomycetaceae</taxon>
        <taxon>Streptacidiphilus</taxon>
    </lineage>
</organism>
<proteinExistence type="predicted"/>
<keyword evidence="3" id="KW-1185">Reference proteome</keyword>
<evidence type="ECO:0000259" key="1">
    <source>
        <dbReference type="Pfam" id="PF01814"/>
    </source>
</evidence>
<dbReference type="PANTHER" id="PTHR35585:SF1">
    <property type="entry name" value="HHE DOMAIN PROTEIN (AFU_ORTHOLOGUE AFUA_4G00730)"/>
    <property type="match status" value="1"/>
</dbReference>